<evidence type="ECO:0000256" key="11">
    <source>
        <dbReference type="ARBA" id="ARBA00022960"/>
    </source>
</evidence>
<dbReference type="Gene3D" id="3.40.50.20">
    <property type="match status" value="1"/>
</dbReference>
<dbReference type="HAMAP" id="MF_00047">
    <property type="entry name" value="Dala_Dala_lig"/>
    <property type="match status" value="1"/>
</dbReference>
<dbReference type="SUPFAM" id="SSF56059">
    <property type="entry name" value="Glutathione synthetase ATP-binding domain-like"/>
    <property type="match status" value="1"/>
</dbReference>
<dbReference type="InterPro" id="IPR013815">
    <property type="entry name" value="ATP_grasp_subdomain_1"/>
</dbReference>
<evidence type="ECO:0000256" key="2">
    <source>
        <dbReference type="ARBA" id="ARBA00001946"/>
    </source>
</evidence>
<dbReference type="InterPro" id="IPR011127">
    <property type="entry name" value="Dala_Dala_lig_N"/>
</dbReference>
<keyword evidence="13 15" id="KW-0961">Cell wall biogenesis/degradation</keyword>
<dbReference type="NCBIfam" id="NF002378">
    <property type="entry name" value="PRK01372.1"/>
    <property type="match status" value="1"/>
</dbReference>
<dbReference type="NCBIfam" id="TIGR01205">
    <property type="entry name" value="D_ala_D_alaTIGR"/>
    <property type="match status" value="1"/>
</dbReference>
<evidence type="ECO:0000256" key="3">
    <source>
        <dbReference type="ARBA" id="ARBA00003921"/>
    </source>
</evidence>
<evidence type="ECO:0000256" key="4">
    <source>
        <dbReference type="ARBA" id="ARBA00004496"/>
    </source>
</evidence>
<comment type="pathway">
    <text evidence="15">Cell wall biogenesis; peptidoglycan biosynthesis.</text>
</comment>
<dbReference type="Gene3D" id="3.30.470.20">
    <property type="entry name" value="ATP-grasp fold, B domain"/>
    <property type="match status" value="1"/>
</dbReference>
<evidence type="ECO:0000256" key="14">
    <source>
        <dbReference type="ARBA" id="ARBA00047614"/>
    </source>
</evidence>
<keyword evidence="10 16" id="KW-0067">ATP-binding</keyword>
<evidence type="ECO:0000256" key="15">
    <source>
        <dbReference type="HAMAP-Rule" id="MF_00047"/>
    </source>
</evidence>
<evidence type="ECO:0000256" key="8">
    <source>
        <dbReference type="ARBA" id="ARBA00022598"/>
    </source>
</evidence>
<dbReference type="Pfam" id="PF01820">
    <property type="entry name" value="Dala_Dala_lig_N"/>
    <property type="match status" value="1"/>
</dbReference>
<evidence type="ECO:0000313" key="18">
    <source>
        <dbReference type="EMBL" id="MFC6196770.1"/>
    </source>
</evidence>
<evidence type="ECO:0000256" key="5">
    <source>
        <dbReference type="ARBA" id="ARBA00010871"/>
    </source>
</evidence>
<dbReference type="PROSITE" id="PS00843">
    <property type="entry name" value="DALA_DALA_LIGASE_1"/>
    <property type="match status" value="1"/>
</dbReference>
<organism evidence="18 19">
    <name type="scientific">Ponticaulis profundi</name>
    <dbReference type="NCBI Taxonomy" id="2665222"/>
    <lineage>
        <taxon>Bacteria</taxon>
        <taxon>Pseudomonadati</taxon>
        <taxon>Pseudomonadota</taxon>
        <taxon>Alphaproteobacteria</taxon>
        <taxon>Hyphomonadales</taxon>
        <taxon>Hyphomonadaceae</taxon>
        <taxon>Ponticaulis</taxon>
    </lineage>
</organism>
<accession>A0ABW1S598</accession>
<dbReference type="Proteomes" id="UP001596303">
    <property type="component" value="Unassembled WGS sequence"/>
</dbReference>
<keyword evidence="12 15" id="KW-0573">Peptidoglycan synthesis</keyword>
<evidence type="ECO:0000256" key="10">
    <source>
        <dbReference type="ARBA" id="ARBA00022840"/>
    </source>
</evidence>
<dbReference type="InterPro" id="IPR011761">
    <property type="entry name" value="ATP-grasp"/>
</dbReference>
<feature type="domain" description="ATP-grasp" evidence="17">
    <location>
        <begin position="101"/>
        <end position="297"/>
    </location>
</feature>
<dbReference type="InterPro" id="IPR016185">
    <property type="entry name" value="PreATP-grasp_dom_sf"/>
</dbReference>
<keyword evidence="11 15" id="KW-0133">Cell shape</keyword>
<comment type="similarity">
    <text evidence="5 15">Belongs to the D-alanine--D-alanine ligase family.</text>
</comment>
<dbReference type="InterPro" id="IPR000291">
    <property type="entry name" value="D-Ala_lig_Van_CS"/>
</dbReference>
<evidence type="ECO:0000256" key="6">
    <source>
        <dbReference type="ARBA" id="ARBA00012216"/>
    </source>
</evidence>
<dbReference type="Pfam" id="PF07478">
    <property type="entry name" value="Dala_Dala_lig_C"/>
    <property type="match status" value="1"/>
</dbReference>
<evidence type="ECO:0000256" key="7">
    <source>
        <dbReference type="ARBA" id="ARBA00022490"/>
    </source>
</evidence>
<protein>
    <recommendedName>
        <fullName evidence="6 15">D-alanine--D-alanine ligase</fullName>
        <ecNumber evidence="6 15">6.3.2.4</ecNumber>
    </recommendedName>
    <alternativeName>
        <fullName evidence="15">D-Ala-D-Ala ligase</fullName>
    </alternativeName>
    <alternativeName>
        <fullName evidence="15">D-alanylalanine synthetase</fullName>
    </alternativeName>
</protein>
<dbReference type="PROSITE" id="PS00844">
    <property type="entry name" value="DALA_DALA_LIGASE_2"/>
    <property type="match status" value="1"/>
</dbReference>
<dbReference type="GO" id="GO:0008716">
    <property type="term" value="F:D-alanine-D-alanine ligase activity"/>
    <property type="evidence" value="ECO:0007669"/>
    <property type="project" value="UniProtKB-EC"/>
</dbReference>
<comment type="function">
    <text evidence="3 15">Cell wall formation.</text>
</comment>
<comment type="subcellular location">
    <subcellularLocation>
        <location evidence="4 15">Cytoplasm</location>
    </subcellularLocation>
</comment>
<evidence type="ECO:0000256" key="12">
    <source>
        <dbReference type="ARBA" id="ARBA00022984"/>
    </source>
</evidence>
<proteinExistence type="inferred from homology"/>
<dbReference type="RefSeq" id="WP_377374631.1">
    <property type="nucleotide sequence ID" value="NZ_JBHSSW010000003.1"/>
</dbReference>
<dbReference type="PANTHER" id="PTHR23132:SF23">
    <property type="entry name" value="D-ALANINE--D-ALANINE LIGASE B"/>
    <property type="match status" value="1"/>
</dbReference>
<dbReference type="PROSITE" id="PS50975">
    <property type="entry name" value="ATP_GRASP"/>
    <property type="match status" value="1"/>
</dbReference>
<dbReference type="Gene3D" id="3.30.1490.20">
    <property type="entry name" value="ATP-grasp fold, A domain"/>
    <property type="match status" value="1"/>
</dbReference>
<dbReference type="EC" id="6.3.2.4" evidence="6 15"/>
<name>A0ABW1S598_9PROT</name>
<evidence type="ECO:0000256" key="9">
    <source>
        <dbReference type="ARBA" id="ARBA00022741"/>
    </source>
</evidence>
<dbReference type="InterPro" id="IPR011095">
    <property type="entry name" value="Dala_Dala_lig_C"/>
</dbReference>
<keyword evidence="8 15" id="KW-0436">Ligase</keyword>
<evidence type="ECO:0000313" key="19">
    <source>
        <dbReference type="Proteomes" id="UP001596303"/>
    </source>
</evidence>
<comment type="cofactor">
    <cofactor evidence="2">
        <name>Mg(2+)</name>
        <dbReference type="ChEBI" id="CHEBI:18420"/>
    </cofactor>
</comment>
<evidence type="ECO:0000256" key="1">
    <source>
        <dbReference type="ARBA" id="ARBA00001936"/>
    </source>
</evidence>
<sequence>MKRVAIVYGGWSSEREVSLSSGRQMAAAARESGQYDVVEIDATRELANQILDAKPDVILNGLHGPWGEDGCVQGVFEILGIPYSHSGVAASAVAMDKRKSKAVYAQNGIEIAADVKVTREFAAKEHPLPPPYVIKPIAEGSSFGVVMVRKGANAPADILMSDSWVYGDNLMAEEYIPGREITVGVMGDRALCVTEITTLREFYDFDAKYESGGSRHVVPADLPGRVTQAVMDAALKAHQALGCRGVTRSDFRYDDEKDRLVILETNTQPGMTPTSLVPEQAAHLGISFVELVSWMIEDASCPR</sequence>
<evidence type="ECO:0000256" key="16">
    <source>
        <dbReference type="PROSITE-ProRule" id="PRU00409"/>
    </source>
</evidence>
<keyword evidence="19" id="KW-1185">Reference proteome</keyword>
<dbReference type="SUPFAM" id="SSF52440">
    <property type="entry name" value="PreATP-grasp domain"/>
    <property type="match status" value="1"/>
</dbReference>
<dbReference type="PANTHER" id="PTHR23132">
    <property type="entry name" value="D-ALANINE--D-ALANINE LIGASE"/>
    <property type="match status" value="1"/>
</dbReference>
<keyword evidence="7 15" id="KW-0963">Cytoplasm</keyword>
<dbReference type="PIRSF" id="PIRSF039102">
    <property type="entry name" value="Ddl/VanB"/>
    <property type="match status" value="1"/>
</dbReference>
<comment type="catalytic activity">
    <reaction evidence="14 15">
        <text>2 D-alanine + ATP = D-alanyl-D-alanine + ADP + phosphate + H(+)</text>
        <dbReference type="Rhea" id="RHEA:11224"/>
        <dbReference type="ChEBI" id="CHEBI:15378"/>
        <dbReference type="ChEBI" id="CHEBI:30616"/>
        <dbReference type="ChEBI" id="CHEBI:43474"/>
        <dbReference type="ChEBI" id="CHEBI:57416"/>
        <dbReference type="ChEBI" id="CHEBI:57822"/>
        <dbReference type="ChEBI" id="CHEBI:456216"/>
        <dbReference type="EC" id="6.3.2.4"/>
    </reaction>
</comment>
<evidence type="ECO:0000256" key="13">
    <source>
        <dbReference type="ARBA" id="ARBA00023316"/>
    </source>
</evidence>
<evidence type="ECO:0000259" key="17">
    <source>
        <dbReference type="PROSITE" id="PS50975"/>
    </source>
</evidence>
<reference evidence="19" key="1">
    <citation type="journal article" date="2019" name="Int. J. Syst. Evol. Microbiol.">
        <title>The Global Catalogue of Microorganisms (GCM) 10K type strain sequencing project: providing services to taxonomists for standard genome sequencing and annotation.</title>
        <authorList>
            <consortium name="The Broad Institute Genomics Platform"/>
            <consortium name="The Broad Institute Genome Sequencing Center for Infectious Disease"/>
            <person name="Wu L."/>
            <person name="Ma J."/>
        </authorList>
    </citation>
    <scope>NUCLEOTIDE SEQUENCE [LARGE SCALE GENOMIC DNA]</scope>
    <source>
        <strain evidence="19">CGMCC-1.15741</strain>
    </source>
</reference>
<dbReference type="EMBL" id="JBHSSW010000003">
    <property type="protein sequence ID" value="MFC6196770.1"/>
    <property type="molecule type" value="Genomic_DNA"/>
</dbReference>
<keyword evidence="9 16" id="KW-0547">Nucleotide-binding</keyword>
<comment type="cofactor">
    <cofactor evidence="1">
        <name>Mn(2+)</name>
        <dbReference type="ChEBI" id="CHEBI:29035"/>
    </cofactor>
</comment>
<gene>
    <name evidence="15" type="primary">ddl</name>
    <name evidence="18" type="ORF">ACFQDM_01695</name>
</gene>
<dbReference type="InterPro" id="IPR005905">
    <property type="entry name" value="D_ala_D_ala"/>
</dbReference>
<comment type="caution">
    <text evidence="18">The sequence shown here is derived from an EMBL/GenBank/DDBJ whole genome shotgun (WGS) entry which is preliminary data.</text>
</comment>